<dbReference type="InterPro" id="IPR051679">
    <property type="entry name" value="DASS-Related_Transporters"/>
</dbReference>
<gene>
    <name evidence="7" type="ORF">NCTC4822_01966</name>
</gene>
<feature type="transmembrane region" description="Helical" evidence="6">
    <location>
        <begin position="123"/>
        <end position="140"/>
    </location>
</feature>
<organism evidence="7 8">
    <name type="scientific">Sporosarcina pasteurii</name>
    <name type="common">Bacillus pasteurii</name>
    <dbReference type="NCBI Taxonomy" id="1474"/>
    <lineage>
        <taxon>Bacteria</taxon>
        <taxon>Bacillati</taxon>
        <taxon>Bacillota</taxon>
        <taxon>Bacilli</taxon>
        <taxon>Bacillales</taxon>
        <taxon>Caryophanaceae</taxon>
        <taxon>Sporosarcina</taxon>
    </lineage>
</organism>
<dbReference type="EMBL" id="UGYZ01000002">
    <property type="protein sequence ID" value="SUJ10453.1"/>
    <property type="molecule type" value="Genomic_DNA"/>
</dbReference>
<evidence type="ECO:0000256" key="1">
    <source>
        <dbReference type="ARBA" id="ARBA00004651"/>
    </source>
</evidence>
<comment type="subcellular location">
    <subcellularLocation>
        <location evidence="1">Cell membrane</location>
        <topology evidence="1">Multi-pass membrane protein</topology>
    </subcellularLocation>
</comment>
<evidence type="ECO:0000313" key="7">
    <source>
        <dbReference type="EMBL" id="SUJ10453.1"/>
    </source>
</evidence>
<dbReference type="RefSeq" id="WP_115361746.1">
    <property type="nucleotide sequence ID" value="NZ_CP038012.1"/>
</dbReference>
<sequence>MDEQVSYNEEEQNTKSKIPHIFVILFSLIALASLLSYIIPSGTFERVTNESGAQIIQPGTFTYTDASPVSLFEFMLAVPTGLIQTAEIIFGILMIGGMFAVVERAGLISLGVNKLGNMFANHNLLIIPTLMIPFALFTTFTAQVELSLIYLPTILPLIIRLGFDKITATATVLVATIAGFTVGLTTPANLGVAQEIAGLPFYSGIGYRIVILAIILSIGIYYVWRYAKKIHDDPTKSITYEEDKGNQKPLKEMTTIKATTRQLIASIALGISIIILIYGLLKHGWYFQELAGLYIIIGVGVGLISGLKPSEISESFIDGFKQILLGAMIVGVARGVAVVLNDGNIMDTIIHGASLVIDSVPGAVTAIVMMIIQGGLNFLIPSGSGQAMVTMPIMSGLADLSDVTRQTAVLAFLFGDGFSNIFYPTSGYFMATLALGGVRWEKWIKFITPLLIIWYALATAFLIIAQFMNYGPF</sequence>
<feature type="transmembrane region" description="Helical" evidence="6">
    <location>
        <begin position="360"/>
        <end position="380"/>
    </location>
</feature>
<feature type="transmembrane region" description="Helical" evidence="6">
    <location>
        <begin position="170"/>
        <end position="193"/>
    </location>
</feature>
<feature type="transmembrane region" description="Helical" evidence="6">
    <location>
        <begin position="146"/>
        <end position="163"/>
    </location>
</feature>
<keyword evidence="4 6" id="KW-1133">Transmembrane helix</keyword>
<keyword evidence="3 6" id="KW-0812">Transmembrane</keyword>
<evidence type="ECO:0000256" key="5">
    <source>
        <dbReference type="ARBA" id="ARBA00023136"/>
    </source>
</evidence>
<protein>
    <submittedName>
        <fullName evidence="7">C4-dicarboxylate anaerobic carrier</fullName>
    </submittedName>
</protein>
<dbReference type="InterPro" id="IPR018385">
    <property type="entry name" value="C4_dicarb_anaerob_car-like"/>
</dbReference>
<keyword evidence="5 6" id="KW-0472">Membrane</keyword>
<name>A0A380C2F5_SPOPA</name>
<keyword evidence="8" id="KW-1185">Reference proteome</keyword>
<feature type="transmembrane region" description="Helical" evidence="6">
    <location>
        <begin position="287"/>
        <end position="307"/>
    </location>
</feature>
<evidence type="ECO:0000256" key="4">
    <source>
        <dbReference type="ARBA" id="ARBA00022989"/>
    </source>
</evidence>
<feature type="transmembrane region" description="Helical" evidence="6">
    <location>
        <begin position="450"/>
        <end position="468"/>
    </location>
</feature>
<feature type="transmembrane region" description="Helical" evidence="6">
    <location>
        <begin position="21"/>
        <end position="39"/>
    </location>
</feature>
<evidence type="ECO:0000256" key="6">
    <source>
        <dbReference type="SAM" id="Phobius"/>
    </source>
</evidence>
<proteinExistence type="predicted"/>
<dbReference type="Pfam" id="PF03606">
    <property type="entry name" value="DcuC"/>
    <property type="match status" value="1"/>
</dbReference>
<keyword evidence="2" id="KW-1003">Cell membrane</keyword>
<evidence type="ECO:0000313" key="8">
    <source>
        <dbReference type="Proteomes" id="UP000254519"/>
    </source>
</evidence>
<reference evidence="7 8" key="1">
    <citation type="submission" date="2018-06" db="EMBL/GenBank/DDBJ databases">
        <authorList>
            <consortium name="Pathogen Informatics"/>
            <person name="Doyle S."/>
        </authorList>
    </citation>
    <scope>NUCLEOTIDE SEQUENCE [LARGE SCALE GENOMIC DNA]</scope>
    <source>
        <strain evidence="8">ATCC 11859 / DSM 33 / NCIB 8841 / NCTC 4822</strain>
    </source>
</reference>
<dbReference type="GO" id="GO:0005886">
    <property type="term" value="C:plasma membrane"/>
    <property type="evidence" value="ECO:0007669"/>
    <property type="project" value="UniProtKB-SubCell"/>
</dbReference>
<feature type="transmembrane region" description="Helical" evidence="6">
    <location>
        <begin position="81"/>
        <end position="102"/>
    </location>
</feature>
<dbReference type="PANTHER" id="PTHR43652:SF2">
    <property type="entry name" value="BASIC AMINO ACID ANTIPORTER YFCC-RELATED"/>
    <property type="match status" value="1"/>
</dbReference>
<evidence type="ECO:0000256" key="2">
    <source>
        <dbReference type="ARBA" id="ARBA00022475"/>
    </source>
</evidence>
<accession>A0A380C2F5</accession>
<dbReference type="PANTHER" id="PTHR43652">
    <property type="entry name" value="BASIC AMINO ACID ANTIPORTER YFCC-RELATED"/>
    <property type="match status" value="1"/>
</dbReference>
<feature type="transmembrane region" description="Helical" evidence="6">
    <location>
        <begin position="319"/>
        <end position="340"/>
    </location>
</feature>
<feature type="transmembrane region" description="Helical" evidence="6">
    <location>
        <begin position="205"/>
        <end position="224"/>
    </location>
</feature>
<feature type="transmembrane region" description="Helical" evidence="6">
    <location>
        <begin position="263"/>
        <end position="281"/>
    </location>
</feature>
<dbReference type="AlphaFoldDB" id="A0A380C2F5"/>
<dbReference type="Proteomes" id="UP000254519">
    <property type="component" value="Unassembled WGS sequence"/>
</dbReference>
<dbReference type="OrthoDB" id="255482at2"/>
<evidence type="ECO:0000256" key="3">
    <source>
        <dbReference type="ARBA" id="ARBA00022692"/>
    </source>
</evidence>